<accession>A0A6P8YPZ5</accession>
<evidence type="ECO:0000256" key="6">
    <source>
        <dbReference type="ARBA" id="ARBA00045223"/>
    </source>
</evidence>
<evidence type="ECO:0000256" key="4">
    <source>
        <dbReference type="ARBA" id="ARBA00022801"/>
    </source>
</evidence>
<dbReference type="InParanoid" id="A0A6P8YPZ5"/>
<dbReference type="GeneID" id="117643912"/>
<dbReference type="GO" id="GO:0005829">
    <property type="term" value="C:cytosol"/>
    <property type="evidence" value="ECO:0007669"/>
    <property type="project" value="TreeGrafter"/>
</dbReference>
<feature type="binding site" evidence="7">
    <location>
        <position position="119"/>
    </location>
    <ligand>
        <name>a divalent metal cation</name>
        <dbReference type="ChEBI" id="CHEBI:60240"/>
        <label>1</label>
    </ligand>
</feature>
<dbReference type="GO" id="GO:0046872">
    <property type="term" value="F:metal ion binding"/>
    <property type="evidence" value="ECO:0007669"/>
    <property type="project" value="UniProtKB-KW"/>
</dbReference>
<keyword evidence="8" id="KW-1185">Reference proteome</keyword>
<proteinExistence type="inferred from homology"/>
<evidence type="ECO:0000256" key="7">
    <source>
        <dbReference type="PIRSR" id="PIRSR005902-1"/>
    </source>
</evidence>
<dbReference type="PANTHER" id="PTHR10060:SF15">
    <property type="entry name" value="DEOXYRIBONUCLEASE TATDN1"/>
    <property type="match status" value="1"/>
</dbReference>
<dbReference type="OrthoDB" id="413993at2759"/>
<evidence type="ECO:0000313" key="9">
    <source>
        <dbReference type="RefSeq" id="XP_034238976.1"/>
    </source>
</evidence>
<organism evidence="9">
    <name type="scientific">Thrips palmi</name>
    <name type="common">Melon thrips</name>
    <dbReference type="NCBI Taxonomy" id="161013"/>
    <lineage>
        <taxon>Eukaryota</taxon>
        <taxon>Metazoa</taxon>
        <taxon>Ecdysozoa</taxon>
        <taxon>Arthropoda</taxon>
        <taxon>Hexapoda</taxon>
        <taxon>Insecta</taxon>
        <taxon>Pterygota</taxon>
        <taxon>Neoptera</taxon>
        <taxon>Paraneoptera</taxon>
        <taxon>Thysanoptera</taxon>
        <taxon>Terebrantia</taxon>
        <taxon>Thripoidea</taxon>
        <taxon>Thripidae</taxon>
        <taxon>Thrips</taxon>
    </lineage>
</organism>
<evidence type="ECO:0000256" key="1">
    <source>
        <dbReference type="ARBA" id="ARBA00009275"/>
    </source>
</evidence>
<keyword evidence="2" id="KW-0540">Nuclease</keyword>
<dbReference type="AlphaFoldDB" id="A0A6P8YPZ5"/>
<protein>
    <recommendedName>
        <fullName evidence="5">Deoxyribonuclease TATDN1</fullName>
    </recommendedName>
</protein>
<comment type="similarity">
    <text evidence="1">Belongs to the metallo-dependent hydrolases superfamily. TatD-type hydrolase family.</text>
</comment>
<name>A0A6P8YPZ5_THRPL</name>
<dbReference type="PIRSF" id="PIRSF005902">
    <property type="entry name" value="DNase_TatD"/>
    <property type="match status" value="1"/>
</dbReference>
<dbReference type="InterPro" id="IPR032466">
    <property type="entry name" value="Metal_Hydrolase"/>
</dbReference>
<dbReference type="RefSeq" id="XP_034238976.1">
    <property type="nucleotide sequence ID" value="XM_034383085.1"/>
</dbReference>
<reference evidence="9" key="1">
    <citation type="submission" date="2025-08" db="UniProtKB">
        <authorList>
            <consortium name="RefSeq"/>
        </authorList>
    </citation>
    <scope>IDENTIFICATION</scope>
    <source>
        <tissue evidence="9">Total insect</tissue>
    </source>
</reference>
<sequence length="310" mass="34763">MAAGSTALPSSDVLSDEALQKCFENYLLVDVGASLTNKKFGKDLDSVIQRAKDAGLTKILVTGSSLRTSKEALRLTRIYPGTIYSSTGVHPHDAKSWESDYLQDLREIAMNPECVAIGECGLDYSKDFSTPEMQKDVFEKQVQLACDLHKPLILREREAHRDFVQILDKFRTNLPVCVLRGFAGSQSEAESYLERGFYFTLSGCLCKDKSDDGMRRLLEQNILTMDRILVETDSPFMFPNIRASKLPPAVKESLTERSLMFLQRYCTFQRNEPCSLPAIVEMISVLLKKKPEEVAFATAFSALKVFGLSQ</sequence>
<evidence type="ECO:0000256" key="2">
    <source>
        <dbReference type="ARBA" id="ARBA00022722"/>
    </source>
</evidence>
<dbReference type="SUPFAM" id="SSF51556">
    <property type="entry name" value="Metallo-dependent hydrolases"/>
    <property type="match status" value="1"/>
</dbReference>
<comment type="function">
    <text evidence="6">Deoxyribonuclease which catalyzes (in vitro) the decatenation of kinetoplast DNA, which are circular DNA catenated to each other, producing linear DNA molecules. Plays an important role in chromosomal segregation and cell cycle progression during eye development probably via its DNA decatenation activity.</text>
</comment>
<evidence type="ECO:0000313" key="8">
    <source>
        <dbReference type="Proteomes" id="UP000515158"/>
    </source>
</evidence>
<dbReference type="PANTHER" id="PTHR10060">
    <property type="entry name" value="TATD FAMILY DEOXYRIBONUCLEASE"/>
    <property type="match status" value="1"/>
</dbReference>
<dbReference type="Pfam" id="PF01026">
    <property type="entry name" value="TatD_DNase"/>
    <property type="match status" value="1"/>
</dbReference>
<dbReference type="InterPro" id="IPR050891">
    <property type="entry name" value="TatD-type_Hydrolase"/>
</dbReference>
<evidence type="ECO:0000256" key="5">
    <source>
        <dbReference type="ARBA" id="ARBA00039767"/>
    </source>
</evidence>
<keyword evidence="3 7" id="KW-0479">Metal-binding</keyword>
<dbReference type="InterPro" id="IPR001130">
    <property type="entry name" value="TatD-like"/>
</dbReference>
<dbReference type="GO" id="GO:0008310">
    <property type="term" value="F:single-stranded DNA 3'-5' DNA exonuclease activity"/>
    <property type="evidence" value="ECO:0007669"/>
    <property type="project" value="TreeGrafter"/>
</dbReference>
<keyword evidence="4" id="KW-0378">Hydrolase</keyword>
<dbReference type="CDD" id="cd01310">
    <property type="entry name" value="TatD_DNAse"/>
    <property type="match status" value="1"/>
</dbReference>
<evidence type="ECO:0000256" key="3">
    <source>
        <dbReference type="ARBA" id="ARBA00022723"/>
    </source>
</evidence>
<feature type="binding site" evidence="7">
    <location>
        <position position="233"/>
    </location>
    <ligand>
        <name>a divalent metal cation</name>
        <dbReference type="ChEBI" id="CHEBI:60240"/>
        <label>1</label>
    </ligand>
</feature>
<dbReference type="FunCoup" id="A0A6P8YPZ5">
    <property type="interactions" value="312"/>
</dbReference>
<dbReference type="KEGG" id="tpal:117643912"/>
<dbReference type="Gene3D" id="3.20.20.140">
    <property type="entry name" value="Metal-dependent hydrolases"/>
    <property type="match status" value="1"/>
</dbReference>
<dbReference type="Proteomes" id="UP000515158">
    <property type="component" value="Unplaced"/>
</dbReference>
<keyword evidence="9" id="KW-0269">Exonuclease</keyword>
<gene>
    <name evidence="9" type="primary">LOC117643912</name>
</gene>